<sequence length="105" mass="10947">MLALDELRALLEDAQREGVLNLPARALGPWWEPVSGLWAGDGLRVERLDGGDPARLSVRGFAAPAERGATPAAVSLEFGALDGEVAGVFLTVDGIEPGMPAAWVA</sequence>
<feature type="non-terminal residue" evidence="1">
    <location>
        <position position="105"/>
    </location>
</feature>
<evidence type="ECO:0000313" key="2">
    <source>
        <dbReference type="Proteomes" id="UP000248544"/>
    </source>
</evidence>
<evidence type="ECO:0000313" key="1">
    <source>
        <dbReference type="EMBL" id="PZG42756.1"/>
    </source>
</evidence>
<protein>
    <submittedName>
        <fullName evidence="1">Uncharacterized protein</fullName>
    </submittedName>
</protein>
<dbReference type="RefSeq" id="WP_146607522.1">
    <property type="nucleotide sequence ID" value="NZ_POUA01000149.1"/>
</dbReference>
<accession>A0A2W2FYV0</accession>
<reference evidence="1 2" key="1">
    <citation type="submission" date="2018-01" db="EMBL/GenBank/DDBJ databases">
        <title>Draft genome sequence of Sphaerisporangium sp. 7K107.</title>
        <authorList>
            <person name="Sahin N."/>
            <person name="Saygin H."/>
            <person name="Ay H."/>
        </authorList>
    </citation>
    <scope>NUCLEOTIDE SEQUENCE [LARGE SCALE GENOMIC DNA]</scope>
    <source>
        <strain evidence="1 2">7K107</strain>
    </source>
</reference>
<name>A0A2W2FYV0_9ACTN</name>
<dbReference type="Proteomes" id="UP000248544">
    <property type="component" value="Unassembled WGS sequence"/>
</dbReference>
<organism evidence="1 2">
    <name type="scientific">Spongiactinospora gelatinilytica</name>
    <dbReference type="NCBI Taxonomy" id="2666298"/>
    <lineage>
        <taxon>Bacteria</taxon>
        <taxon>Bacillati</taxon>
        <taxon>Actinomycetota</taxon>
        <taxon>Actinomycetes</taxon>
        <taxon>Streptosporangiales</taxon>
        <taxon>Streptosporangiaceae</taxon>
        <taxon>Spongiactinospora</taxon>
    </lineage>
</organism>
<keyword evidence="2" id="KW-1185">Reference proteome</keyword>
<dbReference type="EMBL" id="POUA01000149">
    <property type="protein sequence ID" value="PZG42756.1"/>
    <property type="molecule type" value="Genomic_DNA"/>
</dbReference>
<gene>
    <name evidence="1" type="ORF">C1I98_19395</name>
</gene>
<proteinExistence type="predicted"/>
<dbReference type="AlphaFoldDB" id="A0A2W2FYV0"/>
<comment type="caution">
    <text evidence="1">The sequence shown here is derived from an EMBL/GenBank/DDBJ whole genome shotgun (WGS) entry which is preliminary data.</text>
</comment>